<comment type="caution">
    <text evidence="1">The sequence shown here is derived from an EMBL/GenBank/DDBJ whole genome shotgun (WGS) entry which is preliminary data.</text>
</comment>
<name>A0A6P1BUF1_9BRAD</name>
<accession>A0A6P1BUF1</accession>
<evidence type="ECO:0000313" key="2">
    <source>
        <dbReference type="Proteomes" id="UP000468531"/>
    </source>
</evidence>
<dbReference type="RefSeq" id="WP_163161461.1">
    <property type="nucleotide sequence ID" value="NZ_VKHP01000277.1"/>
</dbReference>
<protein>
    <submittedName>
        <fullName evidence="1">Uncharacterized protein</fullName>
    </submittedName>
</protein>
<dbReference type="EMBL" id="VKHP01000277">
    <property type="protein sequence ID" value="NEV01824.1"/>
    <property type="molecule type" value="Genomic_DNA"/>
</dbReference>
<evidence type="ECO:0000313" key="1">
    <source>
        <dbReference type="EMBL" id="NEV01824.1"/>
    </source>
</evidence>
<sequence length="66" mass="7602">MAYSIEKASPFIARTNDYARCRQAERKKFRFLMAAMDFDRSLVASLDRPDAGPRALAHVQHRDDES</sequence>
<gene>
    <name evidence="1" type="ORF">FNJ47_40205</name>
</gene>
<organism evidence="1 2">
    <name type="scientific">Bradyrhizobium uaiense</name>
    <dbReference type="NCBI Taxonomy" id="2594946"/>
    <lineage>
        <taxon>Bacteria</taxon>
        <taxon>Pseudomonadati</taxon>
        <taxon>Pseudomonadota</taxon>
        <taxon>Alphaproteobacteria</taxon>
        <taxon>Hyphomicrobiales</taxon>
        <taxon>Nitrobacteraceae</taxon>
        <taxon>Bradyrhizobium</taxon>
    </lineage>
</organism>
<keyword evidence="2" id="KW-1185">Reference proteome</keyword>
<proteinExistence type="predicted"/>
<dbReference type="AlphaFoldDB" id="A0A6P1BUF1"/>
<reference evidence="1 2" key="1">
    <citation type="journal article" date="2020" name="Arch. Microbiol.">
        <title>Bradyrhizobium uaiense sp. nov., a new highly efficient cowpea symbiont.</title>
        <authorList>
            <person name="Cabral Michel D."/>
            <person name="Azarias Guimaraes A."/>
            <person name="Martins da Costa E."/>
            <person name="Soares de Carvalho T."/>
            <person name="Balsanelli E."/>
            <person name="Willems A."/>
            <person name="Maltempi de Souza E."/>
            <person name="de Souza Moreira F.M."/>
        </authorList>
    </citation>
    <scope>NUCLEOTIDE SEQUENCE [LARGE SCALE GENOMIC DNA]</scope>
    <source>
        <strain evidence="1 2">UFLA 03-164</strain>
    </source>
</reference>
<dbReference type="Proteomes" id="UP000468531">
    <property type="component" value="Unassembled WGS sequence"/>
</dbReference>